<proteinExistence type="predicted"/>
<sequence length="212" mass="24215">MSDHWPVTGQRVRLRDWRAEDLPVYESWIMPPEGGGEHDWQKFDGPFYPNFTAEGAQRWLSTLREQVEAGTWPDLRTTAVIADAADGSFIGQVSWYHWEKPSQDDGQGSHVMPLRSLGVSIYPPRYWSGGYGTEAMKLWVDHLFTSSDSHRLDLETWSGNVGMCKVAQKLGFTEEARIRQARKVRGELHDRMIYGILRTEWEAIREAGASSS</sequence>
<feature type="domain" description="N-acetyltransferase" evidence="1">
    <location>
        <begin position="12"/>
        <end position="197"/>
    </location>
</feature>
<organism evidence="2 3">
    <name type="scientific">Kocuria subflava</name>
    <dbReference type="NCBI Taxonomy" id="1736139"/>
    <lineage>
        <taxon>Bacteria</taxon>
        <taxon>Bacillati</taxon>
        <taxon>Actinomycetota</taxon>
        <taxon>Actinomycetes</taxon>
        <taxon>Micrococcales</taxon>
        <taxon>Micrococcaceae</taxon>
        <taxon>Kocuria</taxon>
    </lineage>
</organism>
<keyword evidence="2" id="KW-0808">Transferase</keyword>
<keyword evidence="3" id="KW-1185">Reference proteome</keyword>
<protein>
    <submittedName>
        <fullName evidence="2">GNAT family N-acetyltransferase</fullName>
    </submittedName>
</protein>
<evidence type="ECO:0000313" key="2">
    <source>
        <dbReference type="EMBL" id="NKE09009.1"/>
    </source>
</evidence>
<dbReference type="InterPro" id="IPR000182">
    <property type="entry name" value="GNAT_dom"/>
</dbReference>
<dbReference type="PROSITE" id="PS51186">
    <property type="entry name" value="GNAT"/>
    <property type="match status" value="1"/>
</dbReference>
<dbReference type="InterPro" id="IPR016181">
    <property type="entry name" value="Acyl_CoA_acyltransferase"/>
</dbReference>
<dbReference type="Pfam" id="PF13302">
    <property type="entry name" value="Acetyltransf_3"/>
    <property type="match status" value="1"/>
</dbReference>
<reference evidence="2 3" key="1">
    <citation type="submission" date="2020-02" db="EMBL/GenBank/DDBJ databases">
        <authorList>
            <person name="Sun Q."/>
        </authorList>
    </citation>
    <scope>NUCLEOTIDE SEQUENCE [LARGE SCALE GENOMIC DNA]</scope>
    <source>
        <strain evidence="2 3">YIM 13062</strain>
    </source>
</reference>
<comment type="caution">
    <text evidence="2">The sequence shown here is derived from an EMBL/GenBank/DDBJ whole genome shotgun (WGS) entry which is preliminary data.</text>
</comment>
<dbReference type="SUPFAM" id="SSF55729">
    <property type="entry name" value="Acyl-CoA N-acyltransferases (Nat)"/>
    <property type="match status" value="1"/>
</dbReference>
<accession>A0A846TQB2</accession>
<dbReference type="AlphaFoldDB" id="A0A846TQB2"/>
<dbReference type="PANTHER" id="PTHR43415">
    <property type="entry name" value="SPERMIDINE N(1)-ACETYLTRANSFERASE"/>
    <property type="match status" value="1"/>
</dbReference>
<evidence type="ECO:0000259" key="1">
    <source>
        <dbReference type="PROSITE" id="PS51186"/>
    </source>
</evidence>
<dbReference type="EMBL" id="JAAVUN010000004">
    <property type="protein sequence ID" value="NKE09009.1"/>
    <property type="molecule type" value="Genomic_DNA"/>
</dbReference>
<gene>
    <name evidence="2" type="ORF">GTW58_03420</name>
</gene>
<evidence type="ECO:0000313" key="3">
    <source>
        <dbReference type="Proteomes" id="UP000521379"/>
    </source>
</evidence>
<dbReference type="Gene3D" id="3.40.630.30">
    <property type="match status" value="1"/>
</dbReference>
<name>A0A846TQB2_9MICC</name>
<dbReference type="PANTHER" id="PTHR43415:SF4">
    <property type="entry name" value="N-ACETYLTRANSFERASE DOMAIN-CONTAINING PROTEIN"/>
    <property type="match status" value="1"/>
</dbReference>
<dbReference type="GO" id="GO:0016747">
    <property type="term" value="F:acyltransferase activity, transferring groups other than amino-acyl groups"/>
    <property type="evidence" value="ECO:0007669"/>
    <property type="project" value="InterPro"/>
</dbReference>
<dbReference type="Proteomes" id="UP000521379">
    <property type="component" value="Unassembled WGS sequence"/>
</dbReference>